<proteinExistence type="predicted"/>
<organism evidence="3 4">
    <name type="scientific">Paenibacillus albus</name>
    <dbReference type="NCBI Taxonomy" id="2495582"/>
    <lineage>
        <taxon>Bacteria</taxon>
        <taxon>Bacillati</taxon>
        <taxon>Bacillota</taxon>
        <taxon>Bacilli</taxon>
        <taxon>Bacillales</taxon>
        <taxon>Paenibacillaceae</taxon>
        <taxon>Paenibacillus</taxon>
    </lineage>
</organism>
<evidence type="ECO:0000256" key="1">
    <source>
        <dbReference type="SAM" id="SignalP"/>
    </source>
</evidence>
<keyword evidence="1" id="KW-0732">Signal</keyword>
<dbReference type="KEGG" id="palb:EJC50_16135"/>
<feature type="signal peptide" evidence="1">
    <location>
        <begin position="1"/>
        <end position="23"/>
    </location>
</feature>
<evidence type="ECO:0000313" key="4">
    <source>
        <dbReference type="Proteomes" id="UP000272528"/>
    </source>
</evidence>
<name>A0A3S9A5M9_9BACL</name>
<feature type="chain" id="PRO_5019267162" description="Copper amine oxidase-like N-terminal domain-containing protein" evidence="1">
    <location>
        <begin position="24"/>
        <end position="395"/>
    </location>
</feature>
<accession>A0A3S9A5M9</accession>
<evidence type="ECO:0000259" key="2">
    <source>
        <dbReference type="Pfam" id="PF07833"/>
    </source>
</evidence>
<dbReference type="Pfam" id="PF07833">
    <property type="entry name" value="Cu_amine_oxidN1"/>
    <property type="match status" value="1"/>
</dbReference>
<sequence>MKRMVVILMTAAALLTTSLYSNAAPAVHAEAQLSDPQHDIAKMYRIKHQLQMTQLSTKALLDGKPIEISQPLVREGRVFVSLRTLRLSGAAKSVNWDPVKRTVHIVMNKEVGPPLGEVIFRIGSDQIYTSDGMPMRDPAIAKPFLQEGTAYVPVADLTMLGMYAEMKGQSISWSWSDKFIEMFTTRWETDQEQVTFSMLYQKDMDPPQYLRIEDSTSGSGGSGYVTAKNIALDGRLYYRYQFTVKLRPGVNPLMLAATTTVSGHFEVKRLIADPSTVPIQKLGPDGENLVFTKPTAGYVPLKPNEPLALEGTITQLNPLFDKLTAEVEQYRPDAKGTWQIYKPVQQVELPIVDQRFEGELRFTEKGSYIVTIMSPKYMGPEQLRTPWARLIVEVE</sequence>
<dbReference type="EMBL" id="CP034437">
    <property type="protein sequence ID" value="AZN41023.1"/>
    <property type="molecule type" value="Genomic_DNA"/>
</dbReference>
<keyword evidence="4" id="KW-1185">Reference proteome</keyword>
<dbReference type="InterPro" id="IPR012854">
    <property type="entry name" value="Cu_amine_oxidase-like_N"/>
</dbReference>
<reference evidence="4" key="1">
    <citation type="submission" date="2018-12" db="EMBL/GenBank/DDBJ databases">
        <title>Genome sequence of Peanibacillus sp.</title>
        <authorList>
            <person name="Subramani G."/>
            <person name="Srinivasan S."/>
            <person name="Kim M.K."/>
        </authorList>
    </citation>
    <scope>NUCLEOTIDE SEQUENCE [LARGE SCALE GENOMIC DNA]</scope>
    <source>
        <strain evidence="4">18JY67-1</strain>
    </source>
</reference>
<dbReference type="OrthoDB" id="2655591at2"/>
<feature type="domain" description="Copper amine oxidase-like N-terminal" evidence="2">
    <location>
        <begin position="61"/>
        <end position="167"/>
    </location>
</feature>
<dbReference type="Proteomes" id="UP000272528">
    <property type="component" value="Chromosome"/>
</dbReference>
<protein>
    <recommendedName>
        <fullName evidence="2">Copper amine oxidase-like N-terminal domain-containing protein</fullName>
    </recommendedName>
</protein>
<evidence type="ECO:0000313" key="3">
    <source>
        <dbReference type="EMBL" id="AZN41023.1"/>
    </source>
</evidence>
<dbReference type="RefSeq" id="WP_126016677.1">
    <property type="nucleotide sequence ID" value="NZ_CP034437.1"/>
</dbReference>
<gene>
    <name evidence="3" type="ORF">EJC50_16135</name>
</gene>
<dbReference type="AlphaFoldDB" id="A0A3S9A5M9"/>